<evidence type="ECO:0000259" key="1">
    <source>
        <dbReference type="Pfam" id="PF14300"/>
    </source>
</evidence>
<dbReference type="EMBL" id="PDUD01000002">
    <property type="protein sequence ID" value="PHN08189.1"/>
    <property type="molecule type" value="Genomic_DNA"/>
</dbReference>
<dbReference type="InterPro" id="IPR025402">
    <property type="entry name" value="DMP19_C"/>
</dbReference>
<evidence type="ECO:0000313" key="2">
    <source>
        <dbReference type="EMBL" id="PHN08189.1"/>
    </source>
</evidence>
<comment type="caution">
    <text evidence="2">The sequence shown here is derived from an EMBL/GenBank/DDBJ whole genome shotgun (WGS) entry which is preliminary data.</text>
</comment>
<sequence>MKIFNWLSRKSPAPGDPYWQFDPQIHFLPRLNKGDFFRLSGFDFGHFIRQPIAQFMQHRDLEIEKGRSLSYAQKALYYWWYLDAQVTNGGFVQFYYNGYDPYVSTIIRGLEYIGDQQMAGLIKKADRIYRSNQALMEKARTEELFESDLYDRLEGLSRLDDQYYEWKDQTMARIESYLKSHPAEVGVDEHGEPFDHNYSGPCRTAYPDGSDQTVFTLENGQVDGWLQRFYPDGILQEKVHYIKGTPSGAKEEFYENGNLKYRVENDAAQQQQKHQWYYENGHPQKLECKNMLTGDRAGDFREWYENGQLAKSGYFVSKFERTGPWLEYYPDGRQKIVGEFKNGEYLLQDFWDENGGHLLQNGTGLYIQESTRYGGQKNRQEHEYRDFHRHGGQKTYSDGVLSLYQEMQNGREHGITRTYYENGNLREESIYREGKKMSVREFRKYENPIVVTSITSQSCDNCSRDGLDIQIPDNDPQILNGKELAQKFAVDTAIFDAYSDDHVMTYTYQVFVDTDGHVRDFQFVAACNTWLSEAVESSIRQLVFEPGYKDGRAVAFAHLVWHKFQLAE</sequence>
<dbReference type="SUPFAM" id="SSF82185">
    <property type="entry name" value="Histone H3 K4-specific methyltransferase SET7/9 N-terminal domain"/>
    <property type="match status" value="1"/>
</dbReference>
<dbReference type="SUPFAM" id="SSF74653">
    <property type="entry name" value="TolA/TonB C-terminal domain"/>
    <property type="match status" value="1"/>
</dbReference>
<dbReference type="AlphaFoldDB" id="A0A2D0NJ16"/>
<dbReference type="Gene3D" id="1.20.1420.60">
    <property type="match status" value="1"/>
</dbReference>
<organism evidence="2 3">
    <name type="scientific">Flavilitoribacter nigricans (strain ATCC 23147 / DSM 23189 / NBRC 102662 / NCIMB 1420 / SS-2)</name>
    <name type="common">Lewinella nigricans</name>
    <dbReference type="NCBI Taxonomy" id="1122177"/>
    <lineage>
        <taxon>Bacteria</taxon>
        <taxon>Pseudomonadati</taxon>
        <taxon>Bacteroidota</taxon>
        <taxon>Saprospiria</taxon>
        <taxon>Saprospirales</taxon>
        <taxon>Lewinellaceae</taxon>
        <taxon>Flavilitoribacter</taxon>
    </lineage>
</organism>
<dbReference type="Gene3D" id="3.30.1150.10">
    <property type="match status" value="1"/>
</dbReference>
<dbReference type="Pfam" id="PF14300">
    <property type="entry name" value="DMP19"/>
    <property type="match status" value="1"/>
</dbReference>
<protein>
    <recommendedName>
        <fullName evidence="1">DNA mimic protein DMP19 C-terminal domain-containing protein</fullName>
    </recommendedName>
</protein>
<accession>A0A2D0NJ16</accession>
<dbReference type="Gene3D" id="2.20.110.10">
    <property type="entry name" value="Histone H3 K4-specific methyltransferase SET7/9 N-terminal domain"/>
    <property type="match status" value="2"/>
</dbReference>
<dbReference type="RefSeq" id="WP_099148392.1">
    <property type="nucleotide sequence ID" value="NZ_PDUD01000002.1"/>
</dbReference>
<gene>
    <name evidence="2" type="ORF">CRP01_02385</name>
</gene>
<proteinExistence type="predicted"/>
<evidence type="ECO:0000313" key="3">
    <source>
        <dbReference type="Proteomes" id="UP000223913"/>
    </source>
</evidence>
<dbReference type="Pfam" id="PF07661">
    <property type="entry name" value="MORN_2"/>
    <property type="match status" value="4"/>
</dbReference>
<name>A0A2D0NJ16_FLAN2</name>
<keyword evidence="3" id="KW-1185">Reference proteome</keyword>
<reference evidence="2 3" key="1">
    <citation type="submission" date="2017-10" db="EMBL/GenBank/DDBJ databases">
        <title>The draft genome sequence of Lewinella nigricans NBRC 102662.</title>
        <authorList>
            <person name="Wang K."/>
        </authorList>
    </citation>
    <scope>NUCLEOTIDE SEQUENCE [LARGE SCALE GENOMIC DNA]</scope>
    <source>
        <strain evidence="2 3">NBRC 102662</strain>
    </source>
</reference>
<dbReference type="InterPro" id="IPR011652">
    <property type="entry name" value="MORN_2"/>
</dbReference>
<feature type="domain" description="DNA mimic protein DMP19 C-terminal" evidence="1">
    <location>
        <begin position="68"/>
        <end position="181"/>
    </location>
</feature>
<dbReference type="Proteomes" id="UP000223913">
    <property type="component" value="Unassembled WGS sequence"/>
</dbReference>
<dbReference type="Gene3D" id="3.90.930.1">
    <property type="match status" value="1"/>
</dbReference>
<dbReference type="OrthoDB" id="6334863at2"/>